<evidence type="ECO:0000313" key="4">
    <source>
        <dbReference type="Proteomes" id="UP001205105"/>
    </source>
</evidence>
<feature type="domain" description="DSBA-like thioredoxin" evidence="2">
    <location>
        <begin position="8"/>
        <end position="209"/>
    </location>
</feature>
<evidence type="ECO:0000313" key="3">
    <source>
        <dbReference type="EMBL" id="KAI7837682.1"/>
    </source>
</evidence>
<keyword evidence="4" id="KW-1185">Reference proteome</keyword>
<name>A0AAD5H353_9CHLO</name>
<evidence type="ECO:0000256" key="1">
    <source>
        <dbReference type="SAM" id="MobiDB-lite"/>
    </source>
</evidence>
<dbReference type="Proteomes" id="UP001205105">
    <property type="component" value="Unassembled WGS sequence"/>
</dbReference>
<dbReference type="GO" id="GO:0016491">
    <property type="term" value="F:oxidoreductase activity"/>
    <property type="evidence" value="ECO:0007669"/>
    <property type="project" value="InterPro"/>
</dbReference>
<organism evidence="3 4">
    <name type="scientific">Chlorella ohadii</name>
    <dbReference type="NCBI Taxonomy" id="2649997"/>
    <lineage>
        <taxon>Eukaryota</taxon>
        <taxon>Viridiplantae</taxon>
        <taxon>Chlorophyta</taxon>
        <taxon>core chlorophytes</taxon>
        <taxon>Trebouxiophyceae</taxon>
        <taxon>Chlorellales</taxon>
        <taxon>Chlorellaceae</taxon>
        <taxon>Chlorella clade</taxon>
        <taxon>Chlorella</taxon>
    </lineage>
</organism>
<dbReference type="SUPFAM" id="SSF52833">
    <property type="entry name" value="Thioredoxin-like"/>
    <property type="match status" value="1"/>
</dbReference>
<accession>A0AAD5H353</accession>
<dbReference type="Pfam" id="PF01323">
    <property type="entry name" value="DSBA"/>
    <property type="match status" value="1"/>
</dbReference>
<dbReference type="EMBL" id="JADXDR010000145">
    <property type="protein sequence ID" value="KAI7837682.1"/>
    <property type="molecule type" value="Genomic_DNA"/>
</dbReference>
<comment type="caution">
    <text evidence="3">The sequence shown here is derived from an EMBL/GenBank/DDBJ whole genome shotgun (WGS) entry which is preliminary data.</text>
</comment>
<protein>
    <recommendedName>
        <fullName evidence="2">DSBA-like thioredoxin domain-containing protein</fullName>
    </recommendedName>
</protein>
<dbReference type="Gene3D" id="3.40.30.10">
    <property type="entry name" value="Glutaredoxin"/>
    <property type="match status" value="1"/>
</dbReference>
<dbReference type="InterPro" id="IPR036249">
    <property type="entry name" value="Thioredoxin-like_sf"/>
</dbReference>
<dbReference type="PANTHER" id="PTHR13887">
    <property type="entry name" value="GLUTATHIONE S-TRANSFERASE KAPPA"/>
    <property type="match status" value="1"/>
</dbReference>
<proteinExistence type="predicted"/>
<feature type="compositionally biased region" description="Low complexity" evidence="1">
    <location>
        <begin position="231"/>
        <end position="243"/>
    </location>
</feature>
<reference evidence="3" key="1">
    <citation type="submission" date="2020-11" db="EMBL/GenBank/DDBJ databases">
        <title>Chlorella ohadii genome sequencing and assembly.</title>
        <authorList>
            <person name="Murik O."/>
            <person name="Treves H."/>
            <person name="Kedem I."/>
            <person name="Shotland Y."/>
            <person name="Kaplan A."/>
        </authorList>
    </citation>
    <scope>NUCLEOTIDE SEQUENCE</scope>
    <source>
        <strain evidence="3">1</strain>
    </source>
</reference>
<dbReference type="InterPro" id="IPR001853">
    <property type="entry name" value="DSBA-like_thioredoxin_dom"/>
</dbReference>
<evidence type="ECO:0000259" key="2">
    <source>
        <dbReference type="Pfam" id="PF01323"/>
    </source>
</evidence>
<dbReference type="CDD" id="cd03024">
    <property type="entry name" value="DsbA_FrnE"/>
    <property type="match status" value="1"/>
</dbReference>
<dbReference type="AlphaFoldDB" id="A0AAD5H353"/>
<dbReference type="PANTHER" id="PTHR13887:SF46">
    <property type="entry name" value="DSBA-LIKE THIOREDOXIN DOMAIN-CONTAINING PROTEIN"/>
    <property type="match status" value="1"/>
</dbReference>
<feature type="region of interest" description="Disordered" evidence="1">
    <location>
        <begin position="216"/>
        <end position="255"/>
    </location>
</feature>
<sequence>MASPTIRVEVWSDIACPWCWIGWSRLQQALADFQGQAAFDVRWRAFLLDPDFPETGEHIESYYSRRYGPDQAAALRQRLHDSGKWDGAPFANWHWRPHTQGAHELIALAGRCRRSHDAVGLLFRRTYEEGANVSERRELLDAACQLGLLRDEGEAWLGSQEAAAVVAAEDSEAKHKRGIDAVPTFYISCGSSKEVQMVGAESVKAFEVAFRKVLHEAGGTPTSPPTSPEKAGAAGDGKAQGPAVPQSAKHAAAAE</sequence>
<gene>
    <name evidence="3" type="ORF">COHA_008475</name>
</gene>